<comment type="caution">
    <text evidence="3">The sequence shown here is derived from an EMBL/GenBank/DDBJ whole genome shotgun (WGS) entry which is preliminary data.</text>
</comment>
<dbReference type="Gene3D" id="1.20.120.1220">
    <property type="match status" value="1"/>
</dbReference>
<feature type="transmembrane region" description="Helical" evidence="1">
    <location>
        <begin position="102"/>
        <end position="120"/>
    </location>
</feature>
<sequence>MAAGWLIGVAAGAGAAAGVPLAGVAWSVPPSGRIRLSARWWAGAPAPLLVRVLVCGVGAGLALAVAIVVGGTAIVAACWVLAVLAGPLAISDLRRHRLPDVFVVTLAGAVLVCAGIAWAAGTPGARAGIARLLIAAGAILVAGTVLVLATGTTGYGDVKLLAVTGGLSAWFSWDRVILGLLLAYGIAAAAAVGLVLAGRARRSTGIGIGPALLAGALVAMLI</sequence>
<organism evidence="3 4">
    <name type="scientific">Actinocatenispora rupis</name>
    <dbReference type="NCBI Taxonomy" id="519421"/>
    <lineage>
        <taxon>Bacteria</taxon>
        <taxon>Bacillati</taxon>
        <taxon>Actinomycetota</taxon>
        <taxon>Actinomycetes</taxon>
        <taxon>Micromonosporales</taxon>
        <taxon>Micromonosporaceae</taxon>
        <taxon>Actinocatenispora</taxon>
    </lineage>
</organism>
<dbReference type="GO" id="GO:0016020">
    <property type="term" value="C:membrane"/>
    <property type="evidence" value="ECO:0007669"/>
    <property type="project" value="InterPro"/>
</dbReference>
<proteinExistence type="predicted"/>
<dbReference type="AlphaFoldDB" id="A0A8J3J342"/>
<feature type="transmembrane region" description="Helical" evidence="1">
    <location>
        <begin position="6"/>
        <end position="28"/>
    </location>
</feature>
<keyword evidence="4" id="KW-1185">Reference proteome</keyword>
<dbReference type="Proteomes" id="UP000612808">
    <property type="component" value="Unassembled WGS sequence"/>
</dbReference>
<feature type="transmembrane region" description="Helical" evidence="1">
    <location>
        <begin position="132"/>
        <end position="156"/>
    </location>
</feature>
<evidence type="ECO:0000256" key="1">
    <source>
        <dbReference type="SAM" id="Phobius"/>
    </source>
</evidence>
<protein>
    <recommendedName>
        <fullName evidence="2">Prepilin type IV endopeptidase peptidase domain-containing protein</fullName>
    </recommendedName>
</protein>
<dbReference type="Pfam" id="PF01478">
    <property type="entry name" value="Peptidase_A24"/>
    <property type="match status" value="1"/>
</dbReference>
<feature type="domain" description="Prepilin type IV endopeptidase peptidase" evidence="2">
    <location>
        <begin position="80"/>
        <end position="190"/>
    </location>
</feature>
<name>A0A8J3J342_9ACTN</name>
<evidence type="ECO:0000313" key="4">
    <source>
        <dbReference type="Proteomes" id="UP000612808"/>
    </source>
</evidence>
<reference evidence="3" key="1">
    <citation type="submission" date="2021-01" db="EMBL/GenBank/DDBJ databases">
        <title>Whole genome shotgun sequence of Actinocatenispora rupis NBRC 107355.</title>
        <authorList>
            <person name="Komaki H."/>
            <person name="Tamura T."/>
        </authorList>
    </citation>
    <scope>NUCLEOTIDE SEQUENCE</scope>
    <source>
        <strain evidence="3">NBRC 107355</strain>
    </source>
</reference>
<evidence type="ECO:0000259" key="2">
    <source>
        <dbReference type="Pfam" id="PF01478"/>
    </source>
</evidence>
<keyword evidence="1" id="KW-1133">Transmembrane helix</keyword>
<feature type="transmembrane region" description="Helical" evidence="1">
    <location>
        <begin position="49"/>
        <end position="82"/>
    </location>
</feature>
<gene>
    <name evidence="3" type="ORF">Aru02nite_58250</name>
</gene>
<dbReference type="RefSeq" id="WP_203662976.1">
    <property type="nucleotide sequence ID" value="NZ_BAAAZM010000012.1"/>
</dbReference>
<dbReference type="EMBL" id="BOMB01000034">
    <property type="protein sequence ID" value="GID14936.1"/>
    <property type="molecule type" value="Genomic_DNA"/>
</dbReference>
<dbReference type="GO" id="GO:0004190">
    <property type="term" value="F:aspartic-type endopeptidase activity"/>
    <property type="evidence" value="ECO:0007669"/>
    <property type="project" value="InterPro"/>
</dbReference>
<feature type="transmembrane region" description="Helical" evidence="1">
    <location>
        <begin position="204"/>
        <end position="221"/>
    </location>
</feature>
<evidence type="ECO:0000313" key="3">
    <source>
        <dbReference type="EMBL" id="GID14936.1"/>
    </source>
</evidence>
<dbReference type="InterPro" id="IPR000045">
    <property type="entry name" value="Prepilin_IV_endopep_pep"/>
</dbReference>
<keyword evidence="1" id="KW-0812">Transmembrane</keyword>
<accession>A0A8J3J342</accession>
<feature type="transmembrane region" description="Helical" evidence="1">
    <location>
        <begin position="176"/>
        <end position="197"/>
    </location>
</feature>
<keyword evidence="1" id="KW-0472">Membrane</keyword>